<comment type="subcellular location">
    <subcellularLocation>
        <location evidence="1">Cytoplasm</location>
        <location evidence="1">Cytoskeleton</location>
        <location evidence="1">Microtubule organizing center</location>
        <location evidence="1">Centrosome</location>
        <location evidence="1">Centriolar satellite</location>
    </subcellularLocation>
</comment>
<proteinExistence type="inferred from homology"/>
<reference evidence="10" key="3">
    <citation type="submission" date="2025-09" db="UniProtKB">
        <authorList>
            <consortium name="Ensembl"/>
        </authorList>
    </citation>
    <scope>IDENTIFICATION</scope>
</reference>
<evidence type="ECO:0000256" key="6">
    <source>
        <dbReference type="ARBA" id="ARBA00033750"/>
    </source>
</evidence>
<evidence type="ECO:0000256" key="7">
    <source>
        <dbReference type="ARBA" id="ARBA00033769"/>
    </source>
</evidence>
<dbReference type="PANTHER" id="PTHR34252">
    <property type="entry name" value="UPF0705 PROTEIN C11ORF49"/>
    <property type="match status" value="1"/>
</dbReference>
<dbReference type="GO" id="GO:0034451">
    <property type="term" value="C:centriolar satellite"/>
    <property type="evidence" value="ECO:0007669"/>
    <property type="project" value="UniProtKB-SubCell"/>
</dbReference>
<dbReference type="CTD" id="79096"/>
<dbReference type="PANTHER" id="PTHR34252:SF1">
    <property type="entry name" value="CENTRIOLAR SATELLITE-ASSOCIATED TUBULIN POLYGLUTAMYLASE COMPLEX REGULATOR 1"/>
    <property type="match status" value="1"/>
</dbReference>
<keyword evidence="3" id="KW-0597">Phosphoprotein</keyword>
<protein>
    <recommendedName>
        <fullName evidence="7">Centriolar satellite-associated tubulin polyglutamylase complex regulator 1</fullName>
    </recommendedName>
</protein>
<name>A0A3P8X3I5_CYNSE</name>
<dbReference type="Proteomes" id="UP000265120">
    <property type="component" value="Chromosome 6"/>
</dbReference>
<keyword evidence="5" id="KW-0206">Cytoskeleton</keyword>
<comment type="similarity">
    <text evidence="6">Belongs to the CSTPP1 family.</text>
</comment>
<reference evidence="10" key="2">
    <citation type="submission" date="2025-08" db="UniProtKB">
        <authorList>
            <consortium name="Ensembl"/>
        </authorList>
    </citation>
    <scope>IDENTIFICATION</scope>
</reference>
<dbReference type="STRING" id="244447.ENSCSEP00000033407"/>
<evidence type="ECO:0000313" key="10">
    <source>
        <dbReference type="Ensembl" id="ENSCSEP00000033407.1"/>
    </source>
</evidence>
<evidence type="ECO:0000313" key="11">
    <source>
        <dbReference type="Proteomes" id="UP000265120"/>
    </source>
</evidence>
<dbReference type="OrthoDB" id="197906at2759"/>
<dbReference type="AlphaFoldDB" id="A0A3P8X3I5"/>
<feature type="region of interest" description="Disordered" evidence="9">
    <location>
        <begin position="347"/>
        <end position="395"/>
    </location>
</feature>
<dbReference type="GeneID" id="103379623"/>
<dbReference type="RefSeq" id="XP_008309448.1">
    <property type="nucleotide sequence ID" value="XM_008311226.3"/>
</dbReference>
<organism evidence="10 11">
    <name type="scientific">Cynoglossus semilaevis</name>
    <name type="common">Tongue sole</name>
    <dbReference type="NCBI Taxonomy" id="244447"/>
    <lineage>
        <taxon>Eukaryota</taxon>
        <taxon>Metazoa</taxon>
        <taxon>Chordata</taxon>
        <taxon>Craniata</taxon>
        <taxon>Vertebrata</taxon>
        <taxon>Euteleostomi</taxon>
        <taxon>Actinopterygii</taxon>
        <taxon>Neopterygii</taxon>
        <taxon>Teleostei</taxon>
        <taxon>Neoteleostei</taxon>
        <taxon>Acanthomorphata</taxon>
        <taxon>Carangaria</taxon>
        <taxon>Pleuronectiformes</taxon>
        <taxon>Pleuronectoidei</taxon>
        <taxon>Cynoglossidae</taxon>
        <taxon>Cynoglossinae</taxon>
        <taxon>Cynoglossus</taxon>
    </lineage>
</organism>
<comment type="function">
    <text evidence="8">Regulator of the tubulin polyglutamylase complex (TPGC) that controls cytoskeletal organization, nuclear shape, and cilium disassembly by balancing microtubule and actin assembly. Regulates the assembly and stability of the TPGC and thereby modulates polyglutamylation of the microtubule, which antagonizes MAP4 binding.</text>
</comment>
<dbReference type="InParanoid" id="A0A3P8X3I5"/>
<dbReference type="GO" id="GO:0005874">
    <property type="term" value="C:microtubule"/>
    <property type="evidence" value="ECO:0007669"/>
    <property type="project" value="UniProtKB-KW"/>
</dbReference>
<evidence type="ECO:0000256" key="3">
    <source>
        <dbReference type="ARBA" id="ARBA00022553"/>
    </source>
</evidence>
<sequence>MMSLTTSVYTHNRTGDVAAGLGGKDDIVGIPKHFFNIQESYLIVNNSALITPSLLGKKGCKMNRFSSTVSVQEYLADSHVLFYLSDAVTQLLENKEEYTQFGISRFFAEYFSSVKNSNHVLFREFNYIRATPHNRWSFIRTFWRCYRQIGKSGDMLSVQEYRSLLQLLCPDFPVEMVQNTARIVLMDDAIDCLMSFSDFLYAFQLQLYYQEFLDSVLMIYHDLLAGKSPNTVIVPTSSSVEQLPPVAAEENDKEQRQQQKDGVEAAMLSQCVEALCERFNHSHPSRWCIKEILEESDKICFYSFLMSLSKSDRINQDIGALPSRSDVLVDPEMDQELDKLLAQISVSPGSNSSGSAVVGLKEVQRKASPRRNLHHRRKMEVESDGSTEETDSSEN</sequence>
<evidence type="ECO:0000256" key="9">
    <source>
        <dbReference type="SAM" id="MobiDB-lite"/>
    </source>
</evidence>
<keyword evidence="11" id="KW-1185">Reference proteome</keyword>
<dbReference type="FunCoup" id="A0A3P8X3I5">
    <property type="interactions" value="1227"/>
</dbReference>
<evidence type="ECO:0000256" key="1">
    <source>
        <dbReference type="ARBA" id="ARBA00004607"/>
    </source>
</evidence>
<feature type="compositionally biased region" description="Basic residues" evidence="9">
    <location>
        <begin position="367"/>
        <end position="378"/>
    </location>
</feature>
<dbReference type="KEGG" id="csem:103379623"/>
<dbReference type="GeneTree" id="ENSGT00390000012935"/>
<dbReference type="CDD" id="cd22959">
    <property type="entry name" value="DD_C11orf49"/>
    <property type="match status" value="1"/>
</dbReference>
<evidence type="ECO:0000256" key="5">
    <source>
        <dbReference type="ARBA" id="ARBA00023212"/>
    </source>
</evidence>
<feature type="compositionally biased region" description="Acidic residues" evidence="9">
    <location>
        <begin position="382"/>
        <end position="395"/>
    </location>
</feature>
<accession>A0A3P8X3I5</accession>
<keyword evidence="2" id="KW-0963">Cytoplasm</keyword>
<dbReference type="OMA" id="KATPHNR"/>
<reference evidence="10 11" key="1">
    <citation type="journal article" date="2014" name="Nat. Genet.">
        <title>Whole-genome sequence of a flatfish provides insights into ZW sex chromosome evolution and adaptation to a benthic lifestyle.</title>
        <authorList>
            <person name="Chen S."/>
            <person name="Zhang G."/>
            <person name="Shao C."/>
            <person name="Huang Q."/>
            <person name="Liu G."/>
            <person name="Zhang P."/>
            <person name="Song W."/>
            <person name="An N."/>
            <person name="Chalopin D."/>
            <person name="Volff J.N."/>
            <person name="Hong Y."/>
            <person name="Li Q."/>
            <person name="Sha Z."/>
            <person name="Zhou H."/>
            <person name="Xie M."/>
            <person name="Yu Q."/>
            <person name="Liu Y."/>
            <person name="Xiang H."/>
            <person name="Wang N."/>
            <person name="Wu K."/>
            <person name="Yang C."/>
            <person name="Zhou Q."/>
            <person name="Liao X."/>
            <person name="Yang L."/>
            <person name="Hu Q."/>
            <person name="Zhang J."/>
            <person name="Meng L."/>
            <person name="Jin L."/>
            <person name="Tian Y."/>
            <person name="Lian J."/>
            <person name="Yang J."/>
            <person name="Miao G."/>
            <person name="Liu S."/>
            <person name="Liang Z."/>
            <person name="Yan F."/>
            <person name="Li Y."/>
            <person name="Sun B."/>
            <person name="Zhang H."/>
            <person name="Zhang J."/>
            <person name="Zhu Y."/>
            <person name="Du M."/>
            <person name="Zhao Y."/>
            <person name="Schartl M."/>
            <person name="Tang Q."/>
            <person name="Wang J."/>
        </authorList>
    </citation>
    <scope>NUCLEOTIDE SEQUENCE</scope>
</reference>
<dbReference type="Ensembl" id="ENSCSET00000033841.1">
    <property type="protein sequence ID" value="ENSCSEP00000033407.1"/>
    <property type="gene ID" value="ENSCSEG00000021438.1"/>
</dbReference>
<feature type="compositionally biased region" description="Low complexity" evidence="9">
    <location>
        <begin position="347"/>
        <end position="359"/>
    </location>
</feature>
<dbReference type="InterPro" id="IPR038968">
    <property type="entry name" value="CSTPP1"/>
</dbReference>
<evidence type="ECO:0000256" key="4">
    <source>
        <dbReference type="ARBA" id="ARBA00022701"/>
    </source>
</evidence>
<keyword evidence="4" id="KW-0493">Microtubule</keyword>
<evidence type="ECO:0000256" key="8">
    <source>
        <dbReference type="ARBA" id="ARBA00045673"/>
    </source>
</evidence>
<evidence type="ECO:0000256" key="2">
    <source>
        <dbReference type="ARBA" id="ARBA00022490"/>
    </source>
</evidence>